<reference evidence="4 5" key="1">
    <citation type="submission" date="2013-03" db="EMBL/GenBank/DDBJ databases">
        <title>The Genome Sequence of Exophiala aquamarina CBS 119918.</title>
        <authorList>
            <consortium name="The Broad Institute Genomics Platform"/>
            <person name="Cuomo C."/>
            <person name="de Hoog S."/>
            <person name="Gorbushina A."/>
            <person name="Walker B."/>
            <person name="Young S.K."/>
            <person name="Zeng Q."/>
            <person name="Gargeya S."/>
            <person name="Fitzgerald M."/>
            <person name="Haas B."/>
            <person name="Abouelleil A."/>
            <person name="Allen A.W."/>
            <person name="Alvarado L."/>
            <person name="Arachchi H.M."/>
            <person name="Berlin A.M."/>
            <person name="Chapman S.B."/>
            <person name="Gainer-Dewar J."/>
            <person name="Goldberg J."/>
            <person name="Griggs A."/>
            <person name="Gujja S."/>
            <person name="Hansen M."/>
            <person name="Howarth C."/>
            <person name="Imamovic A."/>
            <person name="Ireland A."/>
            <person name="Larimer J."/>
            <person name="McCowan C."/>
            <person name="Murphy C."/>
            <person name="Pearson M."/>
            <person name="Poon T.W."/>
            <person name="Priest M."/>
            <person name="Roberts A."/>
            <person name="Saif S."/>
            <person name="Shea T."/>
            <person name="Sisk P."/>
            <person name="Sykes S."/>
            <person name="Wortman J."/>
            <person name="Nusbaum C."/>
            <person name="Birren B."/>
        </authorList>
    </citation>
    <scope>NUCLEOTIDE SEQUENCE [LARGE SCALE GENOMIC DNA]</scope>
    <source>
        <strain evidence="4 5">CBS 119918</strain>
    </source>
</reference>
<gene>
    <name evidence="4" type="ORF">A1O9_10506</name>
</gene>
<keyword evidence="3" id="KW-0560">Oxidoreductase</keyword>
<protein>
    <recommendedName>
        <fullName evidence="6">NAD(P)-binding protein</fullName>
    </recommendedName>
</protein>
<keyword evidence="2" id="KW-0521">NADP</keyword>
<evidence type="ECO:0000313" key="4">
    <source>
        <dbReference type="EMBL" id="KEF53531.1"/>
    </source>
</evidence>
<dbReference type="OrthoDB" id="5371740at2759"/>
<dbReference type="InterPro" id="IPR020904">
    <property type="entry name" value="Sc_DH/Rdtase_CS"/>
</dbReference>
<dbReference type="AlphaFoldDB" id="A0A072P103"/>
<feature type="non-terminal residue" evidence="4">
    <location>
        <position position="298"/>
    </location>
</feature>
<dbReference type="PROSITE" id="PS00061">
    <property type="entry name" value="ADH_SHORT"/>
    <property type="match status" value="1"/>
</dbReference>
<comment type="caution">
    <text evidence="4">The sequence shown here is derived from an EMBL/GenBank/DDBJ whole genome shotgun (WGS) entry which is preliminary data.</text>
</comment>
<dbReference type="InterPro" id="IPR002347">
    <property type="entry name" value="SDR_fam"/>
</dbReference>
<dbReference type="GO" id="GO:0016616">
    <property type="term" value="F:oxidoreductase activity, acting on the CH-OH group of donors, NAD or NADP as acceptor"/>
    <property type="evidence" value="ECO:0007669"/>
    <property type="project" value="TreeGrafter"/>
</dbReference>
<accession>A0A072P103</accession>
<dbReference type="EMBL" id="AMGV01000013">
    <property type="protein sequence ID" value="KEF53531.1"/>
    <property type="molecule type" value="Genomic_DNA"/>
</dbReference>
<dbReference type="Gene3D" id="3.40.50.720">
    <property type="entry name" value="NAD(P)-binding Rossmann-like Domain"/>
    <property type="match status" value="1"/>
</dbReference>
<dbReference type="VEuPathDB" id="FungiDB:A1O9_10506"/>
<dbReference type="GO" id="GO:0005737">
    <property type="term" value="C:cytoplasm"/>
    <property type="evidence" value="ECO:0007669"/>
    <property type="project" value="TreeGrafter"/>
</dbReference>
<evidence type="ECO:0000256" key="2">
    <source>
        <dbReference type="ARBA" id="ARBA00022857"/>
    </source>
</evidence>
<keyword evidence="5" id="KW-1185">Reference proteome</keyword>
<dbReference type="Proteomes" id="UP000027920">
    <property type="component" value="Unassembled WGS sequence"/>
</dbReference>
<proteinExistence type="inferred from homology"/>
<dbReference type="GeneID" id="25285410"/>
<organism evidence="4 5">
    <name type="scientific">Exophiala aquamarina CBS 119918</name>
    <dbReference type="NCBI Taxonomy" id="1182545"/>
    <lineage>
        <taxon>Eukaryota</taxon>
        <taxon>Fungi</taxon>
        <taxon>Dikarya</taxon>
        <taxon>Ascomycota</taxon>
        <taxon>Pezizomycotina</taxon>
        <taxon>Eurotiomycetes</taxon>
        <taxon>Chaetothyriomycetidae</taxon>
        <taxon>Chaetothyriales</taxon>
        <taxon>Herpotrichiellaceae</taxon>
        <taxon>Exophiala</taxon>
    </lineage>
</organism>
<dbReference type="STRING" id="1182545.A0A072P103"/>
<dbReference type="PANTHER" id="PTHR44229:SF4">
    <property type="entry name" value="15-HYDROXYPROSTAGLANDIN DEHYDROGENASE [NAD(+)]"/>
    <property type="match status" value="1"/>
</dbReference>
<name>A0A072P103_9EURO</name>
<evidence type="ECO:0000256" key="1">
    <source>
        <dbReference type="ARBA" id="ARBA00006484"/>
    </source>
</evidence>
<feature type="non-terminal residue" evidence="4">
    <location>
        <position position="1"/>
    </location>
</feature>
<dbReference type="HOGENOM" id="CLU_010194_13_3_1"/>
<sequence length="298" mass="32726">SLQYQDLGPVDCSRAVEFGNLRGKTVLVTGDSTSFFQAIVFELIECRNAIVVNADLNPTPEGLALPKSVNKDSVYFTKCDICSWPDQKTAFKSVVAKSVNNSIDIIVANAGISGDDPLLMNLDADVEEPDTRIVQTNLIGTMYTTGLALNHYLLLPEIPPQNKCLILNSSLAGYLDSRPSYGSAKFGLRAVMRALRHKGVCQVNIISPWFIHTPILSKEAASLLTTQLEEIGSDFGLAEDCAHCVLRISVDNSIHGRGFGILPRNMVKEGYCDLDEDDYKPGTLCHQLRKDILRVSHR</sequence>
<evidence type="ECO:0008006" key="6">
    <source>
        <dbReference type="Google" id="ProtNLM"/>
    </source>
</evidence>
<dbReference type="PRINTS" id="PR00081">
    <property type="entry name" value="GDHRDH"/>
</dbReference>
<dbReference type="Pfam" id="PF00106">
    <property type="entry name" value="adh_short"/>
    <property type="match status" value="1"/>
</dbReference>
<dbReference type="PANTHER" id="PTHR44229">
    <property type="entry name" value="15-HYDROXYPROSTAGLANDIN DEHYDROGENASE [NAD(+)]"/>
    <property type="match status" value="1"/>
</dbReference>
<dbReference type="SUPFAM" id="SSF51735">
    <property type="entry name" value="NAD(P)-binding Rossmann-fold domains"/>
    <property type="match status" value="1"/>
</dbReference>
<dbReference type="RefSeq" id="XP_013256121.1">
    <property type="nucleotide sequence ID" value="XM_013400667.1"/>
</dbReference>
<comment type="similarity">
    <text evidence="1">Belongs to the short-chain dehydrogenases/reductases (SDR) family.</text>
</comment>
<evidence type="ECO:0000256" key="3">
    <source>
        <dbReference type="ARBA" id="ARBA00023002"/>
    </source>
</evidence>
<dbReference type="InterPro" id="IPR036291">
    <property type="entry name" value="NAD(P)-bd_dom_sf"/>
</dbReference>
<evidence type="ECO:0000313" key="5">
    <source>
        <dbReference type="Proteomes" id="UP000027920"/>
    </source>
</evidence>